<evidence type="ECO:0000313" key="3">
    <source>
        <dbReference type="EMBL" id="RBQ09950.1"/>
    </source>
</evidence>
<sequence>MKLRKYNIAMLFTFLTALVFTAASCKKDKSTDPEVTTQTKIQGRWNVTSITEETTTPPQPAKSVIHEGKPGYYFDFRADGTAKTNVEGDEETPYSVKSNSTIFNLFGQDYDIDEFTDNKLVFSAGSNRDGTTYKIIFSLGR</sequence>
<organism evidence="3 4">
    <name type="scientific">Pedobacter miscanthi</name>
    <dbReference type="NCBI Taxonomy" id="2259170"/>
    <lineage>
        <taxon>Bacteria</taxon>
        <taxon>Pseudomonadati</taxon>
        <taxon>Bacteroidota</taxon>
        <taxon>Sphingobacteriia</taxon>
        <taxon>Sphingobacteriales</taxon>
        <taxon>Sphingobacteriaceae</taxon>
        <taxon>Pedobacter</taxon>
    </lineage>
</organism>
<dbReference type="RefSeq" id="WP_113947885.1">
    <property type="nucleotide sequence ID" value="NZ_QNQU01000004.1"/>
</dbReference>
<evidence type="ECO:0000259" key="2">
    <source>
        <dbReference type="Pfam" id="PF13648"/>
    </source>
</evidence>
<protein>
    <recommendedName>
        <fullName evidence="2">Lipocalin-like domain-containing protein</fullName>
    </recommendedName>
</protein>
<evidence type="ECO:0000256" key="1">
    <source>
        <dbReference type="SAM" id="SignalP"/>
    </source>
</evidence>
<keyword evidence="1" id="KW-0732">Signal</keyword>
<feature type="chain" id="PRO_5016710814" description="Lipocalin-like domain-containing protein" evidence="1">
    <location>
        <begin position="23"/>
        <end position="141"/>
    </location>
</feature>
<feature type="signal peptide" evidence="1">
    <location>
        <begin position="1"/>
        <end position="22"/>
    </location>
</feature>
<feature type="domain" description="Lipocalin-like" evidence="2">
    <location>
        <begin position="41"/>
        <end position="122"/>
    </location>
</feature>
<dbReference type="InterPro" id="IPR024311">
    <property type="entry name" value="Lipocalin-like"/>
</dbReference>
<dbReference type="EMBL" id="QNQU01000004">
    <property type="protein sequence ID" value="RBQ09950.1"/>
    <property type="molecule type" value="Genomic_DNA"/>
</dbReference>
<reference evidence="3 4" key="1">
    <citation type="submission" date="2018-07" db="EMBL/GenBank/DDBJ databases">
        <title>A draft genome of a endophytic bacteria, a new species of Pedobacter.</title>
        <authorList>
            <person name="Zhang Z.D."/>
            <person name="Chen Z.J."/>
        </authorList>
    </citation>
    <scope>NUCLEOTIDE SEQUENCE [LARGE SCALE GENOMIC DNA]</scope>
    <source>
        <strain evidence="3 4">RS10</strain>
    </source>
</reference>
<keyword evidence="4" id="KW-1185">Reference proteome</keyword>
<evidence type="ECO:0000313" key="4">
    <source>
        <dbReference type="Proteomes" id="UP000252081"/>
    </source>
</evidence>
<dbReference type="OrthoDB" id="797855at2"/>
<accession>A0A366L833</accession>
<dbReference type="PROSITE" id="PS51257">
    <property type="entry name" value="PROKAR_LIPOPROTEIN"/>
    <property type="match status" value="1"/>
</dbReference>
<dbReference type="Pfam" id="PF13648">
    <property type="entry name" value="Lipocalin_4"/>
    <property type="match status" value="1"/>
</dbReference>
<name>A0A366L833_9SPHI</name>
<comment type="caution">
    <text evidence="3">The sequence shown here is derived from an EMBL/GenBank/DDBJ whole genome shotgun (WGS) entry which is preliminary data.</text>
</comment>
<proteinExistence type="predicted"/>
<dbReference type="AlphaFoldDB" id="A0A366L833"/>
<gene>
    <name evidence="3" type="ORF">DRW42_05780</name>
</gene>
<dbReference type="Proteomes" id="UP000252081">
    <property type="component" value="Unassembled WGS sequence"/>
</dbReference>